<evidence type="ECO:0000259" key="1">
    <source>
        <dbReference type="PROSITE" id="PS51746"/>
    </source>
</evidence>
<reference evidence="2" key="1">
    <citation type="submission" date="2023-09" db="UniProtKB">
        <authorList>
            <consortium name="Ensembl"/>
        </authorList>
    </citation>
    <scope>IDENTIFICATION</scope>
</reference>
<feature type="domain" description="PPM-type phosphatase" evidence="1">
    <location>
        <begin position="1"/>
        <end position="107"/>
    </location>
</feature>
<sequence length="175" mass="19467">MKLSKVHTPEQKDERIRIQTCGGFVTWTSLGQVNVNFHLKTSGVIAEPDTRRFTVQHASDSFLALTTDGINFLSKDHLHFKVIKHRAVFQALQYGSEDSATIVTVPLGSWGNHQSFTSVYSISRSFASSGGWAPTPPSSGNSQHDSDWRDIQIFLNVEFTLVNPSESTDVQQETL</sequence>
<dbReference type="Gene3D" id="3.60.40.10">
    <property type="entry name" value="PPM-type phosphatase domain"/>
    <property type="match status" value="1"/>
</dbReference>
<evidence type="ECO:0000313" key="2">
    <source>
        <dbReference type="Ensembl" id="ENSSPAP00000001095.1"/>
    </source>
</evidence>
<dbReference type="AlphaFoldDB" id="A0A3B4YXV8"/>
<dbReference type="Ensembl" id="ENSSPAT00000001112.1">
    <property type="protein sequence ID" value="ENSSPAP00000001095.1"/>
    <property type="gene ID" value="ENSSPAG00000000792.1"/>
</dbReference>
<proteinExistence type="predicted"/>
<dbReference type="PROSITE" id="PS51746">
    <property type="entry name" value="PPM_2"/>
    <property type="match status" value="1"/>
</dbReference>
<name>A0A3B4YXV8_9TELE</name>
<accession>A0A3B4YXV8</accession>
<dbReference type="GeneTree" id="ENSGT00940000175018"/>
<dbReference type="SUPFAM" id="SSF81606">
    <property type="entry name" value="PP2C-like"/>
    <property type="match status" value="1"/>
</dbReference>
<dbReference type="InterPro" id="IPR001932">
    <property type="entry name" value="PPM-type_phosphatase-like_dom"/>
</dbReference>
<organism evidence="2">
    <name type="scientific">Stegastes partitus</name>
    <name type="common">bicolor damselfish</name>
    <dbReference type="NCBI Taxonomy" id="144197"/>
    <lineage>
        <taxon>Eukaryota</taxon>
        <taxon>Metazoa</taxon>
        <taxon>Chordata</taxon>
        <taxon>Craniata</taxon>
        <taxon>Vertebrata</taxon>
        <taxon>Euteleostomi</taxon>
        <taxon>Actinopterygii</taxon>
        <taxon>Neopterygii</taxon>
        <taxon>Teleostei</taxon>
        <taxon>Neoteleostei</taxon>
        <taxon>Acanthomorphata</taxon>
        <taxon>Ovalentaria</taxon>
        <taxon>Pomacentridae</taxon>
        <taxon>Stegastes</taxon>
    </lineage>
</organism>
<dbReference type="Pfam" id="PF00481">
    <property type="entry name" value="PP2C"/>
    <property type="match status" value="1"/>
</dbReference>
<protein>
    <recommendedName>
        <fullName evidence="1">PPM-type phosphatase domain-containing protein</fullName>
    </recommendedName>
</protein>
<dbReference type="InterPro" id="IPR036457">
    <property type="entry name" value="PPM-type-like_dom_sf"/>
</dbReference>